<feature type="transmembrane region" description="Helical" evidence="1">
    <location>
        <begin position="135"/>
        <end position="160"/>
    </location>
</feature>
<sequence length="182" mass="20204">MGKKVKRYNALQKLHRLFKLNMAKLFRSPGGAKKVSRGFAVGFGMEMLVISTACLIYILLYPAVKLLRASLPAAIIGNVVAKLTFLPIILLPFAKTLGAIIYPKPNQDGHVEGNAFIELFKGDFSVIGEILHGGLHIIIGMTVFGSVLGFISYYVILFLYNKEKERRRAKKTHSSDQDISIH</sequence>
<proteinExistence type="predicted"/>
<feature type="transmembrane region" description="Helical" evidence="1">
    <location>
        <begin position="39"/>
        <end position="61"/>
    </location>
</feature>
<evidence type="ECO:0000259" key="2">
    <source>
        <dbReference type="Pfam" id="PF09835"/>
    </source>
</evidence>
<dbReference type="OrthoDB" id="2926024at2"/>
<evidence type="ECO:0000313" key="3">
    <source>
        <dbReference type="EMBL" id="TCP22690.1"/>
    </source>
</evidence>
<dbReference type="AlphaFoldDB" id="A0A4R2NM66"/>
<organism evidence="3 4">
    <name type="scientific">Scopulibacillus darangshiensis</name>
    <dbReference type="NCBI Taxonomy" id="442528"/>
    <lineage>
        <taxon>Bacteria</taxon>
        <taxon>Bacillati</taxon>
        <taxon>Bacillota</taxon>
        <taxon>Bacilli</taxon>
        <taxon>Bacillales</taxon>
        <taxon>Sporolactobacillaceae</taxon>
        <taxon>Scopulibacillus</taxon>
    </lineage>
</organism>
<gene>
    <name evidence="3" type="ORF">EV207_13432</name>
</gene>
<evidence type="ECO:0000313" key="4">
    <source>
        <dbReference type="Proteomes" id="UP000295416"/>
    </source>
</evidence>
<feature type="transmembrane region" description="Helical" evidence="1">
    <location>
        <begin position="73"/>
        <end position="94"/>
    </location>
</feature>
<feature type="domain" description="DUF2062" evidence="2">
    <location>
        <begin position="16"/>
        <end position="168"/>
    </location>
</feature>
<dbReference type="EMBL" id="SLXK01000034">
    <property type="protein sequence ID" value="TCP22690.1"/>
    <property type="molecule type" value="Genomic_DNA"/>
</dbReference>
<name>A0A4R2NM66_9BACL</name>
<comment type="caution">
    <text evidence="3">The sequence shown here is derived from an EMBL/GenBank/DDBJ whole genome shotgun (WGS) entry which is preliminary data.</text>
</comment>
<accession>A0A4R2NM66</accession>
<keyword evidence="1" id="KW-0472">Membrane</keyword>
<evidence type="ECO:0000256" key="1">
    <source>
        <dbReference type="SAM" id="Phobius"/>
    </source>
</evidence>
<protein>
    <submittedName>
        <fullName evidence="3">Uncharacterized protein (DUF2062 family)</fullName>
    </submittedName>
</protein>
<dbReference type="Proteomes" id="UP000295416">
    <property type="component" value="Unassembled WGS sequence"/>
</dbReference>
<keyword evidence="1" id="KW-0812">Transmembrane</keyword>
<keyword evidence="1" id="KW-1133">Transmembrane helix</keyword>
<dbReference type="InterPro" id="IPR018639">
    <property type="entry name" value="DUF2062"/>
</dbReference>
<reference evidence="3 4" key="1">
    <citation type="submission" date="2019-03" db="EMBL/GenBank/DDBJ databases">
        <title>Genomic Encyclopedia of Type Strains, Phase IV (KMG-IV): sequencing the most valuable type-strain genomes for metagenomic binning, comparative biology and taxonomic classification.</title>
        <authorList>
            <person name="Goeker M."/>
        </authorList>
    </citation>
    <scope>NUCLEOTIDE SEQUENCE [LARGE SCALE GENOMIC DNA]</scope>
    <source>
        <strain evidence="3 4">DSM 19377</strain>
    </source>
</reference>
<keyword evidence="4" id="KW-1185">Reference proteome</keyword>
<dbReference type="RefSeq" id="WP_132747482.1">
    <property type="nucleotide sequence ID" value="NZ_SLXK01000034.1"/>
</dbReference>
<dbReference type="Pfam" id="PF09835">
    <property type="entry name" value="DUF2062"/>
    <property type="match status" value="1"/>
</dbReference>